<gene>
    <name evidence="1" type="ORF">GK091_24245</name>
</gene>
<dbReference type="EMBL" id="JAAGNZ010000003">
    <property type="protein sequence ID" value="NEU70014.1"/>
    <property type="molecule type" value="Genomic_DNA"/>
</dbReference>
<sequence length="165" mass="19307">MKFLFTNKPNFILRRLHFWIGLLGLAALSLAYQDHKEPVLGAQDQTRTQAVVDSVRHTLKDSLKAFVPSMNILIQTPTKTYFVSSVAPAQTVRYMRINGPNTNPVGYLGHHDQPVYYRHDQWLHRRSYQVDCFRRHGSSQRQHLYAHSARQLHPLGYLFTKWLHQ</sequence>
<accession>A0A6M0IPR0</accession>
<name>A0A6M0IPR0_9BACT</name>
<keyword evidence="2" id="KW-1185">Reference proteome</keyword>
<dbReference type="AlphaFoldDB" id="A0A6M0IPR0"/>
<evidence type="ECO:0000313" key="2">
    <source>
        <dbReference type="Proteomes" id="UP000477386"/>
    </source>
</evidence>
<proteinExistence type="predicted"/>
<protein>
    <submittedName>
        <fullName evidence="1">Uncharacterized protein</fullName>
    </submittedName>
</protein>
<dbReference type="RefSeq" id="WP_164043109.1">
    <property type="nucleotide sequence ID" value="NZ_JAAGNZ010000003.1"/>
</dbReference>
<evidence type="ECO:0000313" key="1">
    <source>
        <dbReference type="EMBL" id="NEU70014.1"/>
    </source>
</evidence>
<reference evidence="1 2" key="1">
    <citation type="submission" date="2020-02" db="EMBL/GenBank/DDBJ databases">
        <title>Draft genome sequence of two Spirosoma agri KCTC 52727 and Spirosoma terrae KCTC 52035.</title>
        <authorList>
            <person name="Rojas J."/>
            <person name="Ambika Manirajan B."/>
            <person name="Ratering S."/>
            <person name="Suarez C."/>
            <person name="Schnell S."/>
        </authorList>
    </citation>
    <scope>NUCLEOTIDE SEQUENCE [LARGE SCALE GENOMIC DNA]</scope>
    <source>
        <strain evidence="1 2">KCTC 52727</strain>
    </source>
</reference>
<comment type="caution">
    <text evidence="1">The sequence shown here is derived from an EMBL/GenBank/DDBJ whole genome shotgun (WGS) entry which is preliminary data.</text>
</comment>
<organism evidence="1 2">
    <name type="scientific">Spirosoma agri</name>
    <dbReference type="NCBI Taxonomy" id="1987381"/>
    <lineage>
        <taxon>Bacteria</taxon>
        <taxon>Pseudomonadati</taxon>
        <taxon>Bacteroidota</taxon>
        <taxon>Cytophagia</taxon>
        <taxon>Cytophagales</taxon>
        <taxon>Cytophagaceae</taxon>
        <taxon>Spirosoma</taxon>
    </lineage>
</organism>
<dbReference type="Proteomes" id="UP000477386">
    <property type="component" value="Unassembled WGS sequence"/>
</dbReference>